<name>A0ABU3K526_9BACT</name>
<proteinExistence type="predicted"/>
<dbReference type="Proteomes" id="UP001250932">
    <property type="component" value="Unassembled WGS sequence"/>
</dbReference>
<reference evidence="1 2" key="1">
    <citation type="journal article" date="2023" name="ISME J.">
        <title>Cultivation and genomic characterization of novel and ubiquitous marine nitrite-oxidizing bacteria from the Nitrospirales.</title>
        <authorList>
            <person name="Mueller A.J."/>
            <person name="Daebeler A."/>
            <person name="Herbold C.W."/>
            <person name="Kirkegaard R.H."/>
            <person name="Daims H."/>
        </authorList>
    </citation>
    <scope>NUCLEOTIDE SEQUENCE [LARGE SCALE GENOMIC DNA]</scope>
    <source>
        <strain evidence="1 2">EB</strain>
    </source>
</reference>
<dbReference type="RefSeq" id="WP_313831819.1">
    <property type="nucleotide sequence ID" value="NZ_JAQOUE010000001.1"/>
</dbReference>
<accession>A0ABU3K526</accession>
<gene>
    <name evidence="1" type="ORF">PPG34_03845</name>
</gene>
<evidence type="ECO:0000313" key="1">
    <source>
        <dbReference type="EMBL" id="MDT7041467.1"/>
    </source>
</evidence>
<comment type="caution">
    <text evidence="1">The sequence shown here is derived from an EMBL/GenBank/DDBJ whole genome shotgun (WGS) entry which is preliminary data.</text>
</comment>
<protein>
    <recommendedName>
        <fullName evidence="3">HEPN domain-containing protein</fullName>
    </recommendedName>
</protein>
<keyword evidence="2" id="KW-1185">Reference proteome</keyword>
<sequence>MLQFSVDRYIAISSRLTSVIRLIERAEYRYEKINDKTLASSREEVGEIKEDCRGVPLKSCVTKLEDIEKTIDGSPTYDELALQYKEFYKCLYDEISEKLFLCIPTEKQQFYLKPLETFGVNVSRFESAREDIEEAGKSYATSRNTACVFHLMRVIEIGLRVLAKHFHLSDEQINWELIMKKIQDKIHEIDQLPKEFTPEIWQSDHRFYSEAAMHLTLLQDAYRNFVIHNHEQYNDTGALAIYNHASSFMKHLGARLSE</sequence>
<organism evidence="1 2">
    <name type="scientific">Candidatus Nitronereus thalassa</name>
    <dbReference type="NCBI Taxonomy" id="3020898"/>
    <lineage>
        <taxon>Bacteria</taxon>
        <taxon>Pseudomonadati</taxon>
        <taxon>Nitrospirota</taxon>
        <taxon>Nitrospiria</taxon>
        <taxon>Nitrospirales</taxon>
        <taxon>Nitrospiraceae</taxon>
        <taxon>Candidatus Nitronereus</taxon>
    </lineage>
</organism>
<evidence type="ECO:0000313" key="2">
    <source>
        <dbReference type="Proteomes" id="UP001250932"/>
    </source>
</evidence>
<dbReference type="EMBL" id="JAQOUE010000001">
    <property type="protein sequence ID" value="MDT7041467.1"/>
    <property type="molecule type" value="Genomic_DNA"/>
</dbReference>
<evidence type="ECO:0008006" key="3">
    <source>
        <dbReference type="Google" id="ProtNLM"/>
    </source>
</evidence>